<dbReference type="Proteomes" id="UP000460875">
    <property type="component" value="Unassembled WGS sequence"/>
</dbReference>
<dbReference type="Pfam" id="PF05713">
    <property type="entry name" value="MobC"/>
    <property type="match status" value="1"/>
</dbReference>
<comment type="caution">
    <text evidence="1">The sequence shown here is derived from an EMBL/GenBank/DDBJ whole genome shotgun (WGS) entry which is preliminary data.</text>
</comment>
<protein>
    <submittedName>
        <fullName evidence="1">Plasmid mobilization relaxosome protein MobC</fullName>
    </submittedName>
</protein>
<sequence>MSEKRNKMLTMWVTEDEHRRLLERCDGRPLAAWMRQTCLDEKPARTGKLPSISPALLRQLAGMGNNLNQIARRVNTGGGTGHDRVQIVAALMAIDAGLERLRHAVLEKGTDDDR</sequence>
<dbReference type="AlphaFoldDB" id="A0A229A9T1"/>
<evidence type="ECO:0000313" key="1">
    <source>
        <dbReference type="EMBL" id="MWR38734.1"/>
    </source>
</evidence>
<proteinExistence type="predicted"/>
<accession>A0A229A9T1</accession>
<name>A0A229A9T1_ECOLX</name>
<evidence type="ECO:0000313" key="2">
    <source>
        <dbReference type="Proteomes" id="UP000460875"/>
    </source>
</evidence>
<dbReference type="EMBL" id="WTQT01000210">
    <property type="protein sequence ID" value="MWR38734.1"/>
    <property type="molecule type" value="Genomic_DNA"/>
</dbReference>
<reference evidence="1 2" key="1">
    <citation type="submission" date="2019-12" db="EMBL/GenBank/DDBJ databases">
        <title>Enteriobacteria Tanzani isolates_8377-8380.</title>
        <authorList>
            <person name="Subbiah M."/>
            <person name="Call D."/>
        </authorList>
    </citation>
    <scope>NUCLEOTIDE SEQUENCE [LARGE SCALE GENOMIC DNA]</scope>
    <source>
        <strain evidence="1 2">8379wE2</strain>
    </source>
</reference>
<dbReference type="InterPro" id="IPR008687">
    <property type="entry name" value="MobC"/>
</dbReference>
<organism evidence="1 2">
    <name type="scientific">Escherichia coli</name>
    <dbReference type="NCBI Taxonomy" id="562"/>
    <lineage>
        <taxon>Bacteria</taxon>
        <taxon>Pseudomonadati</taxon>
        <taxon>Pseudomonadota</taxon>
        <taxon>Gammaproteobacteria</taxon>
        <taxon>Enterobacterales</taxon>
        <taxon>Enterobacteriaceae</taxon>
        <taxon>Escherichia</taxon>
    </lineage>
</organism>
<gene>
    <name evidence="1" type="primary">mobC</name>
    <name evidence="1" type="ORF">GP975_11745</name>
</gene>